<keyword evidence="3" id="KW-1185">Reference proteome</keyword>
<name>A0A4Y2IJV9_ARAVE</name>
<feature type="compositionally biased region" description="Basic and acidic residues" evidence="1">
    <location>
        <begin position="44"/>
        <end position="53"/>
    </location>
</feature>
<evidence type="ECO:0000256" key="1">
    <source>
        <dbReference type="SAM" id="MobiDB-lite"/>
    </source>
</evidence>
<dbReference type="EMBL" id="BGPR01002715">
    <property type="protein sequence ID" value="GBM77860.1"/>
    <property type="molecule type" value="Genomic_DNA"/>
</dbReference>
<feature type="region of interest" description="Disordered" evidence="1">
    <location>
        <begin position="44"/>
        <end position="118"/>
    </location>
</feature>
<reference evidence="2 3" key="1">
    <citation type="journal article" date="2019" name="Sci. Rep.">
        <title>Orb-weaving spider Araneus ventricosus genome elucidates the spidroin gene catalogue.</title>
        <authorList>
            <person name="Kono N."/>
            <person name="Nakamura H."/>
            <person name="Ohtoshi R."/>
            <person name="Moran D.A.P."/>
            <person name="Shinohara A."/>
            <person name="Yoshida Y."/>
            <person name="Fujiwara M."/>
            <person name="Mori M."/>
            <person name="Tomita M."/>
            <person name="Arakawa K."/>
        </authorList>
    </citation>
    <scope>NUCLEOTIDE SEQUENCE [LARGE SCALE GENOMIC DNA]</scope>
</reference>
<evidence type="ECO:0000313" key="2">
    <source>
        <dbReference type="EMBL" id="GBM77860.1"/>
    </source>
</evidence>
<comment type="caution">
    <text evidence="2">The sequence shown here is derived from an EMBL/GenBank/DDBJ whole genome shotgun (WGS) entry which is preliminary data.</text>
</comment>
<sequence>MNSFFVRHGSTDSETGPRDKRPRREVIPDSAFILEVLMEGRSGRGERLHHDCDEPGPVHGHLPSDSVSETPVPASRGVEHPPGVGAGPAPLRPRAHREEGARRHTACGNEVRRLPKKL</sequence>
<protein>
    <submittedName>
        <fullName evidence="2">Uncharacterized protein</fullName>
    </submittedName>
</protein>
<feature type="compositionally biased region" description="Basic and acidic residues" evidence="1">
    <location>
        <begin position="9"/>
        <end position="26"/>
    </location>
</feature>
<gene>
    <name evidence="2" type="ORF">AVEN_24612_1</name>
</gene>
<dbReference type="Proteomes" id="UP000499080">
    <property type="component" value="Unassembled WGS sequence"/>
</dbReference>
<evidence type="ECO:0000313" key="3">
    <source>
        <dbReference type="Proteomes" id="UP000499080"/>
    </source>
</evidence>
<organism evidence="2 3">
    <name type="scientific">Araneus ventricosus</name>
    <name type="common">Orbweaver spider</name>
    <name type="synonym">Epeira ventricosa</name>
    <dbReference type="NCBI Taxonomy" id="182803"/>
    <lineage>
        <taxon>Eukaryota</taxon>
        <taxon>Metazoa</taxon>
        <taxon>Ecdysozoa</taxon>
        <taxon>Arthropoda</taxon>
        <taxon>Chelicerata</taxon>
        <taxon>Arachnida</taxon>
        <taxon>Araneae</taxon>
        <taxon>Araneomorphae</taxon>
        <taxon>Entelegynae</taxon>
        <taxon>Araneoidea</taxon>
        <taxon>Araneidae</taxon>
        <taxon>Araneus</taxon>
    </lineage>
</organism>
<dbReference type="AlphaFoldDB" id="A0A4Y2IJV9"/>
<proteinExistence type="predicted"/>
<feature type="region of interest" description="Disordered" evidence="1">
    <location>
        <begin position="1"/>
        <end position="26"/>
    </location>
</feature>
<accession>A0A4Y2IJV9</accession>